<reference evidence="1 2" key="1">
    <citation type="journal article" date="2016" name="Nat. Commun.">
        <title>Thousands of microbial genomes shed light on interconnected biogeochemical processes in an aquifer system.</title>
        <authorList>
            <person name="Anantharaman K."/>
            <person name="Brown C.T."/>
            <person name="Hug L.A."/>
            <person name="Sharon I."/>
            <person name="Castelle C.J."/>
            <person name="Probst A.J."/>
            <person name="Thomas B.C."/>
            <person name="Singh A."/>
            <person name="Wilkins M.J."/>
            <person name="Karaoz U."/>
            <person name="Brodie E.L."/>
            <person name="Williams K.H."/>
            <person name="Hubbard S.S."/>
            <person name="Banfield J.F."/>
        </authorList>
    </citation>
    <scope>NUCLEOTIDE SEQUENCE [LARGE SCALE GENOMIC DNA]</scope>
</reference>
<dbReference type="InterPro" id="IPR009874">
    <property type="entry name" value="DUF1428"/>
</dbReference>
<dbReference type="EMBL" id="MFUJ01000023">
    <property type="protein sequence ID" value="OGI79178.1"/>
    <property type="molecule type" value="Genomic_DNA"/>
</dbReference>
<dbReference type="SUPFAM" id="SSF54909">
    <property type="entry name" value="Dimeric alpha+beta barrel"/>
    <property type="match status" value="1"/>
</dbReference>
<organism evidence="1 2">
    <name type="scientific">Candidatus Nomurabacteria bacterium RIFCSPHIGHO2_12_FULL_37_29</name>
    <dbReference type="NCBI Taxonomy" id="1801759"/>
    <lineage>
        <taxon>Bacteria</taxon>
        <taxon>Candidatus Nomuraibacteriota</taxon>
    </lineage>
</organism>
<name>A0A1F6WB97_9BACT</name>
<proteinExistence type="predicted"/>
<protein>
    <submittedName>
        <fullName evidence="1">RNA signal recognition particle</fullName>
    </submittedName>
</protein>
<dbReference type="PIRSF" id="PIRSF007028">
    <property type="entry name" value="UCP007028"/>
    <property type="match status" value="1"/>
</dbReference>
<accession>A0A1F6WB97</accession>
<gene>
    <name evidence="1" type="ORF">A3F19_00185</name>
</gene>
<comment type="caution">
    <text evidence="1">The sequence shown here is derived from an EMBL/GenBank/DDBJ whole genome shotgun (WGS) entry which is preliminary data.</text>
</comment>
<dbReference type="InterPro" id="IPR011008">
    <property type="entry name" value="Dimeric_a/b-barrel"/>
</dbReference>
<dbReference type="Pfam" id="PF07237">
    <property type="entry name" value="DUF1428"/>
    <property type="match status" value="1"/>
</dbReference>
<evidence type="ECO:0000313" key="2">
    <source>
        <dbReference type="Proteomes" id="UP000177052"/>
    </source>
</evidence>
<evidence type="ECO:0000313" key="1">
    <source>
        <dbReference type="EMBL" id="OGI79178.1"/>
    </source>
</evidence>
<sequence>MKTNSKKYVDGFVIPIKKKDLAAYKKMAEWGARMWKKNGALEYFECVGDDLKIKKGMPQKGFAKLAGLKADETVVFSWIVYKSRAHRDQVNKKVMSDPSMKDFDPSTMPVDMKRFASGGFKPIIEA</sequence>
<dbReference type="Gene3D" id="3.30.70.100">
    <property type="match status" value="1"/>
</dbReference>
<dbReference type="Proteomes" id="UP000177052">
    <property type="component" value="Unassembled WGS sequence"/>
</dbReference>
<dbReference type="AlphaFoldDB" id="A0A1F6WB97"/>